<comment type="caution">
    <text evidence="4">The sequence shown here is derived from an EMBL/GenBank/DDBJ whole genome shotgun (WGS) entry which is preliminary data.</text>
</comment>
<feature type="transmembrane region" description="Helical" evidence="2">
    <location>
        <begin position="587"/>
        <end position="611"/>
    </location>
</feature>
<keyword evidence="3" id="KW-0732">Signal</keyword>
<feature type="region of interest" description="Disordered" evidence="1">
    <location>
        <begin position="215"/>
        <end position="237"/>
    </location>
</feature>
<feature type="chain" id="PRO_5045602092" description="Phosphoglyceromutase" evidence="3">
    <location>
        <begin position="36"/>
        <end position="698"/>
    </location>
</feature>
<sequence length="698" mass="70160">MPRSLPLSTARGRLLGLLLLALAAAAALLAPLAAADGSPGEDGGAGSSRPVRLVLLTAGLTWEDVSPSATPHLACLADRSSAGAMSTTSTTPRSTQAQGMESVRTGYRGLAAEAAPSAGIPSPAVDQLEQLPVPVVEIGAGAALPDALPADALVLADLGALSPAGSSPAGTDRAQQLAALDARAGAVLDLAGGCEAVGDPASGAPRTLLLSVAELPDDSAPDGPGSAPDGPADPVLPGRAAASLQVAADSADPGGLLTSGSTHQSGVVVLTDVAPTILASYGITPVGPLPGQPFLAEKVSTSPLVIATDRTQAARLVDAATVPALGSWLALGLIGLVLRLVPAAARRPRLLRLSRALMAIAPLALPVGLYAGLVPWWRAGHPALALTGWVWAGSIVLSAIVLLGPWRRSRFGPLGVSSALVAGLILLECAAGSPWQLGSPLGAQAISGGRYYGMSNHLFGLVLAASLAALLCLFTRVLRPRSRALWTIGTWLVIAGICVAPTMGADFGSMLVTVPTFGLLALLVAGIRLRLWHVLALGVGGGAAVMGVSLLDWLRPPAARTHLGRFIDQILSGELAGVIVRKFAQNLGMLLGIPVLALIVALALAGSIAALMPRRLRWRSLAALDAALPIAYPVRIALVAGGWLGYLVNDTGPVLIAAMLGLWVLALGQLLPTGGEDAAGAAGPPQAPVAAHQGPGSV</sequence>
<feature type="transmembrane region" description="Helical" evidence="2">
    <location>
        <begin position="534"/>
        <end position="554"/>
    </location>
</feature>
<feature type="transmembrane region" description="Helical" evidence="2">
    <location>
        <begin position="485"/>
        <end position="503"/>
    </location>
</feature>
<feature type="transmembrane region" description="Helical" evidence="2">
    <location>
        <begin position="383"/>
        <end position="404"/>
    </location>
</feature>
<evidence type="ECO:0000313" key="5">
    <source>
        <dbReference type="Proteomes" id="UP001203761"/>
    </source>
</evidence>
<feature type="compositionally biased region" description="Low complexity" evidence="1">
    <location>
        <begin position="81"/>
        <end position="91"/>
    </location>
</feature>
<keyword evidence="2" id="KW-0472">Membrane</keyword>
<keyword evidence="5" id="KW-1185">Reference proteome</keyword>
<dbReference type="Proteomes" id="UP001203761">
    <property type="component" value="Unassembled WGS sequence"/>
</dbReference>
<evidence type="ECO:0000256" key="3">
    <source>
        <dbReference type="SAM" id="SignalP"/>
    </source>
</evidence>
<feature type="compositionally biased region" description="Low complexity" evidence="1">
    <location>
        <begin position="221"/>
        <end position="233"/>
    </location>
</feature>
<evidence type="ECO:0008006" key="6">
    <source>
        <dbReference type="Google" id="ProtNLM"/>
    </source>
</evidence>
<organism evidence="4 5">
    <name type="scientific">Brachybacterium equifaecis</name>
    <dbReference type="NCBI Taxonomy" id="2910770"/>
    <lineage>
        <taxon>Bacteria</taxon>
        <taxon>Bacillati</taxon>
        <taxon>Actinomycetota</taxon>
        <taxon>Actinomycetes</taxon>
        <taxon>Micrococcales</taxon>
        <taxon>Dermabacteraceae</taxon>
        <taxon>Brachybacterium</taxon>
    </lineage>
</organism>
<evidence type="ECO:0000256" key="2">
    <source>
        <dbReference type="SAM" id="Phobius"/>
    </source>
</evidence>
<feature type="transmembrane region" description="Helical" evidence="2">
    <location>
        <begin position="652"/>
        <end position="671"/>
    </location>
</feature>
<dbReference type="RefSeq" id="WP_249736647.1">
    <property type="nucleotide sequence ID" value="NZ_JAKNCJ010000001.1"/>
</dbReference>
<feature type="region of interest" description="Disordered" evidence="1">
    <location>
        <begin position="81"/>
        <end position="100"/>
    </location>
</feature>
<feature type="region of interest" description="Disordered" evidence="1">
    <location>
        <begin position="678"/>
        <end position="698"/>
    </location>
</feature>
<feature type="transmembrane region" description="Helical" evidence="2">
    <location>
        <begin position="457"/>
        <end position="478"/>
    </location>
</feature>
<feature type="transmembrane region" description="Helical" evidence="2">
    <location>
        <begin position="416"/>
        <end position="437"/>
    </location>
</feature>
<evidence type="ECO:0000313" key="4">
    <source>
        <dbReference type="EMBL" id="MCL6422551.1"/>
    </source>
</evidence>
<accession>A0ABT0QY11</accession>
<reference evidence="4" key="1">
    <citation type="submission" date="2022-02" db="EMBL/GenBank/DDBJ databases">
        <authorList>
            <person name="Lee M."/>
            <person name="Kim S.-J."/>
            <person name="Jung M.-Y."/>
        </authorList>
    </citation>
    <scope>NUCLEOTIDE SEQUENCE</scope>
    <source>
        <strain evidence="4">JHP9</strain>
    </source>
</reference>
<gene>
    <name evidence="4" type="ORF">Bequi_03985</name>
</gene>
<protein>
    <recommendedName>
        <fullName evidence="6">Phosphoglyceromutase</fullName>
    </recommendedName>
</protein>
<dbReference type="EMBL" id="JAKNCJ010000001">
    <property type="protein sequence ID" value="MCL6422551.1"/>
    <property type="molecule type" value="Genomic_DNA"/>
</dbReference>
<feature type="transmembrane region" description="Helical" evidence="2">
    <location>
        <begin position="357"/>
        <end position="377"/>
    </location>
</feature>
<keyword evidence="2" id="KW-1133">Transmembrane helix</keyword>
<feature type="signal peptide" evidence="3">
    <location>
        <begin position="1"/>
        <end position="35"/>
    </location>
</feature>
<name>A0ABT0QY11_9MICO</name>
<feature type="transmembrane region" description="Helical" evidence="2">
    <location>
        <begin position="623"/>
        <end position="646"/>
    </location>
</feature>
<keyword evidence="2" id="KW-0812">Transmembrane</keyword>
<feature type="transmembrane region" description="Helical" evidence="2">
    <location>
        <begin position="325"/>
        <end position="345"/>
    </location>
</feature>
<proteinExistence type="predicted"/>
<evidence type="ECO:0000256" key="1">
    <source>
        <dbReference type="SAM" id="MobiDB-lite"/>
    </source>
</evidence>